<dbReference type="Proteomes" id="UP001056685">
    <property type="component" value="Segment"/>
</dbReference>
<evidence type="ECO:0000313" key="1">
    <source>
        <dbReference type="EMBL" id="USN14297.1"/>
    </source>
</evidence>
<organism evidence="1 2">
    <name type="scientific">Brevundimonas phage vB_BpoS-Kabachok</name>
    <dbReference type="NCBI Taxonomy" id="2948600"/>
    <lineage>
        <taxon>Viruses</taxon>
        <taxon>Duplodnaviria</taxon>
        <taxon>Heunggongvirae</taxon>
        <taxon>Uroviricota</taxon>
        <taxon>Caudoviricetes</taxon>
        <taxon>Jeanschmidtviridae</taxon>
        <taxon>Marchewkavirus</taxon>
        <taxon>Marchewkavirus kabachok</taxon>
    </lineage>
</organism>
<protein>
    <submittedName>
        <fullName evidence="1">Uncharacterized protein</fullName>
    </submittedName>
</protein>
<gene>
    <name evidence="1" type="ORF">KABACHOK_04840</name>
</gene>
<reference evidence="1" key="1">
    <citation type="submission" date="2022-05" db="EMBL/GenBank/DDBJ databases">
        <authorList>
            <person name="Friedrich I."/>
            <person name="Poehlein A."/>
            <person name="Schneider D."/>
            <person name="Hertel R."/>
            <person name="Daniel R."/>
        </authorList>
    </citation>
    <scope>NUCLEOTIDE SEQUENCE</scope>
</reference>
<name>A0A9E7MQK4_9CAUD</name>
<accession>A0A9E7MQK4</accession>
<sequence length="107" mass="11253">MTKKTLPLLSAAEARAYVPALDPTGVYAKIDHAVRNAVSLGRDHVDISTIVPQPNSGAWMTGKIAGNATVLGLIETLADAGYQVETFEGSPAKRGFINLSWAETADA</sequence>
<dbReference type="EMBL" id="ON529852">
    <property type="protein sequence ID" value="USN14297.1"/>
    <property type="molecule type" value="Genomic_DNA"/>
</dbReference>
<evidence type="ECO:0000313" key="2">
    <source>
        <dbReference type="Proteomes" id="UP001056685"/>
    </source>
</evidence>
<proteinExistence type="predicted"/>
<keyword evidence="2" id="KW-1185">Reference proteome</keyword>